<organism evidence="2 3">
    <name type="scientific">Burkholderia cepacia</name>
    <name type="common">Pseudomonas cepacia</name>
    <dbReference type="NCBI Taxonomy" id="292"/>
    <lineage>
        <taxon>Bacteria</taxon>
        <taxon>Pseudomonadati</taxon>
        <taxon>Pseudomonadota</taxon>
        <taxon>Betaproteobacteria</taxon>
        <taxon>Burkholderiales</taxon>
        <taxon>Burkholderiaceae</taxon>
        <taxon>Burkholderia</taxon>
        <taxon>Burkholderia cepacia complex</taxon>
    </lineage>
</organism>
<comment type="caution">
    <text evidence="2">The sequence shown here is derived from an EMBL/GenBank/DDBJ whole genome shotgun (WGS) entry which is preliminary data.</text>
</comment>
<dbReference type="Proteomes" id="UP000250416">
    <property type="component" value="Unassembled WGS sequence"/>
</dbReference>
<dbReference type="AlphaFoldDB" id="A0AAE8T4B3"/>
<reference evidence="2 3" key="1">
    <citation type="submission" date="2018-06" db="EMBL/GenBank/DDBJ databases">
        <authorList>
            <consortium name="Pathogen Informatics"/>
            <person name="Doyle S."/>
        </authorList>
    </citation>
    <scope>NUCLEOTIDE SEQUENCE [LARGE SCALE GENOMIC DNA]</scope>
    <source>
        <strain evidence="2 3">NCTC10661</strain>
    </source>
</reference>
<name>A0AAE8T4B3_BURCE</name>
<evidence type="ECO:0000256" key="1">
    <source>
        <dbReference type="SAM" id="MobiDB-lite"/>
    </source>
</evidence>
<sequence>MAAGLVQQHREFFGTGTHDGDHVGRGRRETAGGLDRNRRAVGKQREQLAVQAARVEALTEAAGEEDAGGE</sequence>
<dbReference type="EMBL" id="UARD01000022">
    <property type="protein sequence ID" value="SPV20648.1"/>
    <property type="molecule type" value="Genomic_DNA"/>
</dbReference>
<proteinExistence type="predicted"/>
<evidence type="ECO:0000313" key="2">
    <source>
        <dbReference type="EMBL" id="SPV20648.1"/>
    </source>
</evidence>
<gene>
    <name evidence="2" type="ORF">NCTC10661_04014</name>
</gene>
<accession>A0AAE8T4B3</accession>
<feature type="compositionally biased region" description="Basic and acidic residues" evidence="1">
    <location>
        <begin position="8"/>
        <end position="44"/>
    </location>
</feature>
<feature type="region of interest" description="Disordered" evidence="1">
    <location>
        <begin position="1"/>
        <end position="44"/>
    </location>
</feature>
<protein>
    <submittedName>
        <fullName evidence="2">Uncharacterized protein</fullName>
    </submittedName>
</protein>
<evidence type="ECO:0000313" key="3">
    <source>
        <dbReference type="Proteomes" id="UP000250416"/>
    </source>
</evidence>